<organism evidence="2 3">
    <name type="scientific">Streptomyces crystallinus</name>
    <dbReference type="NCBI Taxonomy" id="68191"/>
    <lineage>
        <taxon>Bacteria</taxon>
        <taxon>Bacillati</taxon>
        <taxon>Actinomycetota</taxon>
        <taxon>Actinomycetes</taxon>
        <taxon>Kitasatosporales</taxon>
        <taxon>Streptomycetaceae</taxon>
        <taxon>Streptomyces</taxon>
    </lineage>
</organism>
<evidence type="ECO:0000313" key="3">
    <source>
        <dbReference type="Proteomes" id="UP001500668"/>
    </source>
</evidence>
<gene>
    <name evidence="2" type="ORF">GCM10010394_70390</name>
</gene>
<dbReference type="EMBL" id="BAAACA010000066">
    <property type="protein sequence ID" value="GAA0628954.1"/>
    <property type="molecule type" value="Genomic_DNA"/>
</dbReference>
<dbReference type="Proteomes" id="UP001500668">
    <property type="component" value="Unassembled WGS sequence"/>
</dbReference>
<proteinExistence type="predicted"/>
<accession>A0ABN1H4R2</accession>
<evidence type="ECO:0008006" key="4">
    <source>
        <dbReference type="Google" id="ProtNLM"/>
    </source>
</evidence>
<comment type="caution">
    <text evidence="2">The sequence shown here is derived from an EMBL/GenBank/DDBJ whole genome shotgun (WGS) entry which is preliminary data.</text>
</comment>
<protein>
    <recommendedName>
        <fullName evidence="4">Lipoprotein</fullName>
    </recommendedName>
</protein>
<reference evidence="2 3" key="1">
    <citation type="journal article" date="2019" name="Int. J. Syst. Evol. Microbiol.">
        <title>The Global Catalogue of Microorganisms (GCM) 10K type strain sequencing project: providing services to taxonomists for standard genome sequencing and annotation.</title>
        <authorList>
            <consortium name="The Broad Institute Genomics Platform"/>
            <consortium name="The Broad Institute Genome Sequencing Center for Infectious Disease"/>
            <person name="Wu L."/>
            <person name="Ma J."/>
        </authorList>
    </citation>
    <scope>NUCLEOTIDE SEQUENCE [LARGE SCALE GENOMIC DNA]</scope>
    <source>
        <strain evidence="2 3">JCM 5067</strain>
    </source>
</reference>
<evidence type="ECO:0000256" key="1">
    <source>
        <dbReference type="SAM" id="SignalP"/>
    </source>
</evidence>
<keyword evidence="3" id="KW-1185">Reference proteome</keyword>
<evidence type="ECO:0000313" key="2">
    <source>
        <dbReference type="EMBL" id="GAA0628954.1"/>
    </source>
</evidence>
<dbReference type="RefSeq" id="WP_344081673.1">
    <property type="nucleotide sequence ID" value="NZ_BAAACA010000066.1"/>
</dbReference>
<dbReference type="PROSITE" id="PS51257">
    <property type="entry name" value="PROKAR_LIPOPROTEIN"/>
    <property type="match status" value="1"/>
</dbReference>
<sequence length="160" mass="16473">MRGARLAALCAALLLAAGCGIRSTDVVQVGDPAYGKVTPSGDEGTTLYFKGPNGLLPVVRSGGNKDARLGGALMQLLNGPSDAEKDAGLTSELPNFYGGLALGVEGDQVTVHLERAVLDFPLLARQQFACTVAHAVPQGQDLKVTVIGTDGRLTLPACPF</sequence>
<name>A0ABN1H4R2_9ACTN</name>
<feature type="chain" id="PRO_5045900885" description="Lipoprotein" evidence="1">
    <location>
        <begin position="17"/>
        <end position="160"/>
    </location>
</feature>
<keyword evidence="1" id="KW-0732">Signal</keyword>
<feature type="signal peptide" evidence="1">
    <location>
        <begin position="1"/>
        <end position="16"/>
    </location>
</feature>